<dbReference type="PROSITE" id="PS51257">
    <property type="entry name" value="PROKAR_LIPOPROTEIN"/>
    <property type="match status" value="1"/>
</dbReference>
<sequence>MSKPALAVLAVLALVGCGSVPTESDPVDRVQVIEGSADLEAAFAARYQAWTIGQLDDRWNELYALCREQSAALLEARFDRGETELLCGTWSDPLGGFAMQSSAAEGPANASRGFIDGDQVTYEVAVLPFDEYPAYYALERERDWVERRWALLRARRDIAQLAR</sequence>
<name>A0A518BDC2_9BACT</name>
<proteinExistence type="predicted"/>
<dbReference type="RefSeq" id="WP_145061192.1">
    <property type="nucleotide sequence ID" value="NZ_CP036287.1"/>
</dbReference>
<gene>
    <name evidence="1" type="ORF">Pla133_00500</name>
</gene>
<evidence type="ECO:0000313" key="2">
    <source>
        <dbReference type="Proteomes" id="UP000316921"/>
    </source>
</evidence>
<dbReference type="KEGG" id="pbap:Pla133_00500"/>
<dbReference type="EMBL" id="CP036287">
    <property type="protein sequence ID" value="QDU64988.1"/>
    <property type="molecule type" value="Genomic_DNA"/>
</dbReference>
<protein>
    <submittedName>
        <fullName evidence="1">Uncharacterized protein</fullName>
    </submittedName>
</protein>
<dbReference type="AlphaFoldDB" id="A0A518BDC2"/>
<organism evidence="1 2">
    <name type="scientific">Engelhardtia mirabilis</name>
    <dbReference type="NCBI Taxonomy" id="2528011"/>
    <lineage>
        <taxon>Bacteria</taxon>
        <taxon>Pseudomonadati</taxon>
        <taxon>Planctomycetota</taxon>
        <taxon>Planctomycetia</taxon>
        <taxon>Planctomycetia incertae sedis</taxon>
        <taxon>Engelhardtia</taxon>
    </lineage>
</organism>
<accession>A0A518BDC2</accession>
<dbReference type="Proteomes" id="UP000316921">
    <property type="component" value="Chromosome"/>
</dbReference>
<keyword evidence="2" id="KW-1185">Reference proteome</keyword>
<reference evidence="1 2" key="1">
    <citation type="submission" date="2019-02" db="EMBL/GenBank/DDBJ databases">
        <title>Deep-cultivation of Planctomycetes and their phenomic and genomic characterization uncovers novel biology.</title>
        <authorList>
            <person name="Wiegand S."/>
            <person name="Jogler M."/>
            <person name="Boedeker C."/>
            <person name="Pinto D."/>
            <person name="Vollmers J."/>
            <person name="Rivas-Marin E."/>
            <person name="Kohn T."/>
            <person name="Peeters S.H."/>
            <person name="Heuer A."/>
            <person name="Rast P."/>
            <person name="Oberbeckmann S."/>
            <person name="Bunk B."/>
            <person name="Jeske O."/>
            <person name="Meyerdierks A."/>
            <person name="Storesund J.E."/>
            <person name="Kallscheuer N."/>
            <person name="Luecker S."/>
            <person name="Lage O.M."/>
            <person name="Pohl T."/>
            <person name="Merkel B.J."/>
            <person name="Hornburger P."/>
            <person name="Mueller R.-W."/>
            <person name="Bruemmer F."/>
            <person name="Labrenz M."/>
            <person name="Spormann A.M."/>
            <person name="Op den Camp H."/>
            <person name="Overmann J."/>
            <person name="Amann R."/>
            <person name="Jetten M.S.M."/>
            <person name="Mascher T."/>
            <person name="Medema M.H."/>
            <person name="Devos D.P."/>
            <person name="Kaster A.-K."/>
            <person name="Ovreas L."/>
            <person name="Rohde M."/>
            <person name="Galperin M.Y."/>
            <person name="Jogler C."/>
        </authorList>
    </citation>
    <scope>NUCLEOTIDE SEQUENCE [LARGE SCALE GENOMIC DNA]</scope>
    <source>
        <strain evidence="1 2">Pla133</strain>
    </source>
</reference>
<evidence type="ECO:0000313" key="1">
    <source>
        <dbReference type="EMBL" id="QDU64988.1"/>
    </source>
</evidence>